<evidence type="ECO:0000256" key="6">
    <source>
        <dbReference type="ARBA" id="ARBA00023186"/>
    </source>
</evidence>
<reference evidence="12" key="1">
    <citation type="submission" date="2016-03" db="EMBL/GenBank/DDBJ databases">
        <authorList>
            <person name="Devillers H."/>
        </authorList>
    </citation>
    <scope>NUCLEOTIDE SEQUENCE [LARGE SCALE GENOMIC DNA]</scope>
</reference>
<evidence type="ECO:0000256" key="2">
    <source>
        <dbReference type="ARBA" id="ARBA00006823"/>
    </source>
</evidence>
<proteinExistence type="inferred from homology"/>
<dbReference type="Gene3D" id="1.25.10.50">
    <property type="match status" value="1"/>
</dbReference>
<dbReference type="GO" id="GO:0005737">
    <property type="term" value="C:cytoplasm"/>
    <property type="evidence" value="ECO:0007669"/>
    <property type="project" value="UniProtKB-SubCell"/>
</dbReference>
<dbReference type="AlphaFoldDB" id="A0A1G4KH38"/>
<name>A0A1G4KH38_9SACH</name>
<dbReference type="Proteomes" id="UP000191024">
    <property type="component" value="Chromosome H"/>
</dbReference>
<evidence type="ECO:0000259" key="10">
    <source>
        <dbReference type="Pfam" id="PF18795"/>
    </source>
</evidence>
<evidence type="ECO:0000256" key="1">
    <source>
        <dbReference type="ARBA" id="ARBA00004496"/>
    </source>
</evidence>
<organism evidence="11 12">
    <name type="scientific">Lachancea mirantina</name>
    <dbReference type="NCBI Taxonomy" id="1230905"/>
    <lineage>
        <taxon>Eukaryota</taxon>
        <taxon>Fungi</taxon>
        <taxon>Dikarya</taxon>
        <taxon>Ascomycota</taxon>
        <taxon>Saccharomycotina</taxon>
        <taxon>Saccharomycetes</taxon>
        <taxon>Saccharomycetales</taxon>
        <taxon>Saccharomycetaceae</taxon>
        <taxon>Lachancea</taxon>
    </lineage>
</organism>
<gene>
    <name evidence="11" type="ORF">LAMI_0H11430G</name>
</gene>
<feature type="domain" description="DNA mismatch repair protein HSM3 C-terminal" evidence="9">
    <location>
        <begin position="336"/>
        <end position="509"/>
    </location>
</feature>
<dbReference type="STRING" id="1230905.A0A1G4KH38"/>
<dbReference type="Pfam" id="PF18794">
    <property type="entry name" value="HSM3_C"/>
    <property type="match status" value="1"/>
</dbReference>
<evidence type="ECO:0000256" key="5">
    <source>
        <dbReference type="ARBA" id="ARBA00022763"/>
    </source>
</evidence>
<evidence type="ECO:0000256" key="7">
    <source>
        <dbReference type="ARBA" id="ARBA00023204"/>
    </source>
</evidence>
<comment type="similarity">
    <text evidence="2">Belongs to the proteasome subunit S5B/HSM3 family.</text>
</comment>
<dbReference type="Pfam" id="PF18795">
    <property type="entry name" value="HSM3_N"/>
    <property type="match status" value="1"/>
</dbReference>
<protein>
    <recommendedName>
        <fullName evidence="3">DNA mismatch repair protein HSM3</fullName>
    </recommendedName>
</protein>
<accession>A0A1G4KH38</accession>
<keyword evidence="4" id="KW-0963">Cytoplasm</keyword>
<dbReference type="InterPro" id="IPR041335">
    <property type="entry name" value="HSM3_N"/>
</dbReference>
<dbReference type="InterPro" id="IPR040752">
    <property type="entry name" value="HSM3_C"/>
</dbReference>
<dbReference type="GO" id="GO:0006281">
    <property type="term" value="P:DNA repair"/>
    <property type="evidence" value="ECO:0007669"/>
    <property type="project" value="UniProtKB-KW"/>
</dbReference>
<evidence type="ECO:0000313" key="12">
    <source>
        <dbReference type="Proteomes" id="UP000191024"/>
    </source>
</evidence>
<dbReference type="CDD" id="cd12794">
    <property type="entry name" value="Hsm3_like"/>
    <property type="match status" value="1"/>
</dbReference>
<evidence type="ECO:0000259" key="9">
    <source>
        <dbReference type="Pfam" id="PF18794"/>
    </source>
</evidence>
<dbReference type="EMBL" id="LT598468">
    <property type="protein sequence ID" value="SCV03847.1"/>
    <property type="molecule type" value="Genomic_DNA"/>
</dbReference>
<keyword evidence="7" id="KW-0234">DNA repair</keyword>
<keyword evidence="12" id="KW-1185">Reference proteome</keyword>
<comment type="subcellular location">
    <subcellularLocation>
        <location evidence="1">Cytoplasm</location>
    </subcellularLocation>
</comment>
<evidence type="ECO:0000256" key="4">
    <source>
        <dbReference type="ARBA" id="ARBA00022490"/>
    </source>
</evidence>
<evidence type="ECO:0000256" key="8">
    <source>
        <dbReference type="ARBA" id="ARBA00024671"/>
    </source>
</evidence>
<evidence type="ECO:0000256" key="3">
    <source>
        <dbReference type="ARBA" id="ARBA00019167"/>
    </source>
</evidence>
<keyword evidence="5" id="KW-0227">DNA damage</keyword>
<feature type="domain" description="DNA mismatch repair protein HSM3 N-terminal" evidence="10">
    <location>
        <begin position="41"/>
        <end position="274"/>
    </location>
</feature>
<dbReference type="Gene3D" id="1.25.40.580">
    <property type="match status" value="1"/>
</dbReference>
<evidence type="ECO:0000313" key="11">
    <source>
        <dbReference type="EMBL" id="SCV03847.1"/>
    </source>
</evidence>
<dbReference type="OrthoDB" id="4074002at2759"/>
<sequence>MVFSKTICESEKSYLRCPVDKPVIIGWREKLVIGDMTSTAELLRSITKNIQVNDTKQLNASVDKALLQIGEGTRLENEIIVEVLQYLTSVLDDFDDDRIDFDNVIGLMNKLIDLLPYEIVLELFSVTDLKAALNSQIPPLMRAACKVISLSSPKGVFANSELFDLMLRIMFDPDTKLAVVNEIENTLRALRTDELVRRRILQDNMVLLIAAKESSDVVVSARLLELLSIFSDSLTFGEFNTELFAFSARDIEESAQGEIFQFINLTNYYIGLLECIRQSWDKSESPTGPFAAIFRELVSYGEIYSRINEFEDVNLFGRSYVLKLFQALSYLQDQSFFGSLDKKYSIVAAGNSDLRDLLTLLNPEYLLKDCRGFLENQITIKPTSLPILRNILKVQDGFALVQPMLTSEAILAMPYLELMAFLDILTLHDYSTTFLLESLPKVISSLIEDDSGRIIEPLTVRTRAQVLERLLELDPGRLTVWHAPLLEAHQRMTTGKYRSNTIDIAESYL</sequence>
<comment type="function">
    <text evidence="8">Involved in DNA mismatch repair in slow-growing cells. Acts as a chaperone during the assembly of the 26S proteasome, specifically of the base subcomplex of the 19S regulatory complex (RC).</text>
</comment>
<keyword evidence="6" id="KW-0143">Chaperone</keyword>